<accession>H1DJ75</accession>
<feature type="transmembrane region" description="Helical" evidence="7">
    <location>
        <begin position="36"/>
        <end position="53"/>
    </location>
</feature>
<name>H1DJ75_9BACT</name>
<dbReference type="PROSITE" id="PS51257">
    <property type="entry name" value="PROKAR_LIPOPROTEIN"/>
    <property type="match status" value="1"/>
</dbReference>
<sequence>MRLSEKRGNMLHGILLIALFSCAAFYIGDFPFFKKLSFSPLIIGIILGMLYANSLRNRLPETWVPGILFSSKQLLRLGIILYGFRLTFQNIVEVGGPAILIDAIVVLITIVGGVGIGRLLKMDKDVALLTSVGSGICGAAAILGAEATIKTKPYKTAVAVSTVVIFGTVSMFLYPVLYRNGIVDLNPEQMGIYTGATLHEVAHVVGAGNAMGKEISDVAIIVKMIRVILLVPALLVISFLMAKGAAQQAEKGSRRITIPWFAVGFLVVIGFNSFDLLPQGIVDFINNLDTFLLTMAMTALGAETSIEKFKKAGAKPFILALVLYGWLLAGGYLLVKYVVPVLM</sequence>
<protein>
    <submittedName>
        <fullName evidence="8">Uncharacterized protein</fullName>
    </submittedName>
</protein>
<evidence type="ECO:0000256" key="3">
    <source>
        <dbReference type="ARBA" id="ARBA00022475"/>
    </source>
</evidence>
<evidence type="ECO:0000256" key="1">
    <source>
        <dbReference type="ARBA" id="ARBA00004651"/>
    </source>
</evidence>
<feature type="transmembrane region" description="Helical" evidence="7">
    <location>
        <begin position="258"/>
        <end position="278"/>
    </location>
</feature>
<feature type="transmembrane region" description="Helical" evidence="7">
    <location>
        <begin position="224"/>
        <end position="246"/>
    </location>
</feature>
<dbReference type="AlphaFoldDB" id="H1DJ75"/>
<evidence type="ECO:0000256" key="4">
    <source>
        <dbReference type="ARBA" id="ARBA00022692"/>
    </source>
</evidence>
<dbReference type="EMBL" id="ADMC01000025">
    <property type="protein sequence ID" value="EHP46330.1"/>
    <property type="molecule type" value="Genomic_DNA"/>
</dbReference>
<dbReference type="HOGENOM" id="CLU_033541_0_0_10"/>
<dbReference type="PANTHER" id="PTHR30106">
    <property type="entry name" value="INNER MEMBRANE PROTEIN YEIH-RELATED"/>
    <property type="match status" value="1"/>
</dbReference>
<dbReference type="InterPro" id="IPR004630">
    <property type="entry name" value="UPF0324_YeiH-like"/>
</dbReference>
<feature type="transmembrane region" description="Helical" evidence="7">
    <location>
        <begin position="314"/>
        <end position="335"/>
    </location>
</feature>
<comment type="subcellular location">
    <subcellularLocation>
        <location evidence="1">Cell membrane</location>
        <topology evidence="1">Multi-pass membrane protein</topology>
    </subcellularLocation>
</comment>
<evidence type="ECO:0000313" key="8">
    <source>
        <dbReference type="EMBL" id="EHP46330.1"/>
    </source>
</evidence>
<organism evidence="8 9">
    <name type="scientific">Odoribacter laneus YIT 12061</name>
    <dbReference type="NCBI Taxonomy" id="742817"/>
    <lineage>
        <taxon>Bacteria</taxon>
        <taxon>Pseudomonadati</taxon>
        <taxon>Bacteroidota</taxon>
        <taxon>Bacteroidia</taxon>
        <taxon>Bacteroidales</taxon>
        <taxon>Odoribacteraceae</taxon>
        <taxon>Odoribacter</taxon>
    </lineage>
</organism>
<dbReference type="eggNOG" id="COG2855">
    <property type="taxonomic scope" value="Bacteria"/>
</dbReference>
<keyword evidence="4 7" id="KW-0812">Transmembrane</keyword>
<dbReference type="InterPro" id="IPR018383">
    <property type="entry name" value="UPF0324_pro"/>
</dbReference>
<feature type="transmembrane region" description="Helical" evidence="7">
    <location>
        <begin position="157"/>
        <end position="178"/>
    </location>
</feature>
<keyword evidence="3" id="KW-1003">Cell membrane</keyword>
<proteinExistence type="inferred from homology"/>
<dbReference type="PANTHER" id="PTHR30106:SF2">
    <property type="entry name" value="UPF0324 INNER MEMBRANE PROTEIN YEIH"/>
    <property type="match status" value="1"/>
</dbReference>
<evidence type="ECO:0000313" key="9">
    <source>
        <dbReference type="Proteomes" id="UP000004892"/>
    </source>
</evidence>
<feature type="transmembrane region" description="Helical" evidence="7">
    <location>
        <begin position="126"/>
        <end position="145"/>
    </location>
</feature>
<keyword evidence="5 7" id="KW-1133">Transmembrane helix</keyword>
<evidence type="ECO:0000256" key="6">
    <source>
        <dbReference type="ARBA" id="ARBA00023136"/>
    </source>
</evidence>
<keyword evidence="9" id="KW-1185">Reference proteome</keyword>
<dbReference type="PATRIC" id="fig|742817.3.peg.2073"/>
<feature type="transmembrane region" description="Helical" evidence="7">
    <location>
        <begin position="98"/>
        <end position="119"/>
    </location>
</feature>
<dbReference type="NCBIfam" id="TIGR00698">
    <property type="entry name" value="YeiH family putative sulfate export transporter"/>
    <property type="match status" value="1"/>
</dbReference>
<evidence type="ECO:0000256" key="2">
    <source>
        <dbReference type="ARBA" id="ARBA00007977"/>
    </source>
</evidence>
<keyword evidence="6 7" id="KW-0472">Membrane</keyword>
<evidence type="ECO:0000256" key="5">
    <source>
        <dbReference type="ARBA" id="ARBA00022989"/>
    </source>
</evidence>
<reference evidence="8 9" key="1">
    <citation type="submission" date="2012-01" db="EMBL/GenBank/DDBJ databases">
        <title>The Genome Sequence of Odoribacter laneus YIT 12061.</title>
        <authorList>
            <consortium name="The Broad Institute Genome Sequencing Platform"/>
            <person name="Earl A."/>
            <person name="Ward D."/>
            <person name="Feldgarden M."/>
            <person name="Gevers D."/>
            <person name="Morotomi M."/>
            <person name="Young S.K."/>
            <person name="Zeng Q."/>
            <person name="Gargeya S."/>
            <person name="Fitzgerald M."/>
            <person name="Haas B."/>
            <person name="Abouelleil A."/>
            <person name="Alvarado L."/>
            <person name="Arachchi H.M."/>
            <person name="Berlin A."/>
            <person name="Chapman S.B."/>
            <person name="Gearin G."/>
            <person name="Goldberg J."/>
            <person name="Griggs A."/>
            <person name="Gujja S."/>
            <person name="Hansen M."/>
            <person name="Heiman D."/>
            <person name="Howarth C."/>
            <person name="Larimer J."/>
            <person name="Lui A."/>
            <person name="MacDonald P.J.P."/>
            <person name="McCowen C."/>
            <person name="Montmayeur A."/>
            <person name="Murphy C."/>
            <person name="Neiman D."/>
            <person name="Pearson M."/>
            <person name="Priest M."/>
            <person name="Roberts A."/>
            <person name="Saif S."/>
            <person name="Shea T."/>
            <person name="Sisk P."/>
            <person name="Stolte C."/>
            <person name="Sykes S."/>
            <person name="Wortman J."/>
            <person name="Nusbaum C."/>
            <person name="Birren B."/>
        </authorList>
    </citation>
    <scope>NUCLEOTIDE SEQUENCE [LARGE SCALE GENOMIC DNA]</scope>
    <source>
        <strain evidence="8 9">YIT 12061</strain>
    </source>
</reference>
<dbReference type="GO" id="GO:0005886">
    <property type="term" value="C:plasma membrane"/>
    <property type="evidence" value="ECO:0007669"/>
    <property type="project" value="UniProtKB-SubCell"/>
</dbReference>
<comment type="similarity">
    <text evidence="2">Belongs to the UPF0324 family.</text>
</comment>
<feature type="transmembrane region" description="Helical" evidence="7">
    <location>
        <begin position="12"/>
        <end position="30"/>
    </location>
</feature>
<evidence type="ECO:0000256" key="7">
    <source>
        <dbReference type="SAM" id="Phobius"/>
    </source>
</evidence>
<comment type="caution">
    <text evidence="8">The sequence shown here is derived from an EMBL/GenBank/DDBJ whole genome shotgun (WGS) entry which is preliminary data.</text>
</comment>
<dbReference type="Pfam" id="PF03601">
    <property type="entry name" value="Cons_hypoth698"/>
    <property type="match status" value="1"/>
</dbReference>
<dbReference type="Proteomes" id="UP000004892">
    <property type="component" value="Unassembled WGS sequence"/>
</dbReference>
<gene>
    <name evidence="8" type="ORF">HMPREF9449_01947</name>
</gene>